<protein>
    <submittedName>
        <fullName evidence="1">Uncharacterized protein</fullName>
    </submittedName>
</protein>
<comment type="caution">
    <text evidence="1">The sequence shown here is derived from an EMBL/GenBank/DDBJ whole genome shotgun (WGS) entry which is preliminary data.</text>
</comment>
<dbReference type="Proteomes" id="UP001234297">
    <property type="component" value="Chromosome 8"/>
</dbReference>
<reference evidence="1 2" key="1">
    <citation type="journal article" date="2022" name="Hortic Res">
        <title>A haplotype resolved chromosomal level avocado genome allows analysis of novel avocado genes.</title>
        <authorList>
            <person name="Nath O."/>
            <person name="Fletcher S.J."/>
            <person name="Hayward A."/>
            <person name="Shaw L.M."/>
            <person name="Masouleh A.K."/>
            <person name="Furtado A."/>
            <person name="Henry R.J."/>
            <person name="Mitter N."/>
        </authorList>
    </citation>
    <scope>NUCLEOTIDE SEQUENCE [LARGE SCALE GENOMIC DNA]</scope>
    <source>
        <strain evidence="2">cv. Hass</strain>
    </source>
</reference>
<evidence type="ECO:0000313" key="2">
    <source>
        <dbReference type="Proteomes" id="UP001234297"/>
    </source>
</evidence>
<organism evidence="1 2">
    <name type="scientific">Persea americana</name>
    <name type="common">Avocado</name>
    <dbReference type="NCBI Taxonomy" id="3435"/>
    <lineage>
        <taxon>Eukaryota</taxon>
        <taxon>Viridiplantae</taxon>
        <taxon>Streptophyta</taxon>
        <taxon>Embryophyta</taxon>
        <taxon>Tracheophyta</taxon>
        <taxon>Spermatophyta</taxon>
        <taxon>Magnoliopsida</taxon>
        <taxon>Magnoliidae</taxon>
        <taxon>Laurales</taxon>
        <taxon>Lauraceae</taxon>
        <taxon>Persea</taxon>
    </lineage>
</organism>
<sequence>MAIRALHVSEIFNFDHIQENASLALSSSTTQFSTGDGGVRVPYKPARFAVIGHRGSGMNKLGSADRRMRAIKENSILSFDAAARFAVDFVEFDVQDGKGLNSNQWLTSMDCNQTQKLLYQPAQLPQQDSCPIIFHDNFILAEEEGSISEKRVTELTLQEFLCYGPQREVGNGGKSMFRKATDGRLFSWKVEDDDALCTLKEAFQKVDSSLGFNIELKFDDNVVYEEDDLVHVLQIILQVVFEHAKERPIIFSSFQPDAARLVRKLQCVYPVFFLTDGGSELYTDARRNSLDEAIKLSVACGLQGIVSEVRAIFRNPGAISKLKEANLCLLTYGQLNNVPEAVYMQHLMGINGVIVDLVKEITEAVSDFTKPDEGGEGLLHVREGEGQIAAVTRPNFSQRELSFLLKLIPQLIQP</sequence>
<keyword evidence="2" id="KW-1185">Reference proteome</keyword>
<evidence type="ECO:0000313" key="1">
    <source>
        <dbReference type="EMBL" id="KAJ8634099.1"/>
    </source>
</evidence>
<proteinExistence type="predicted"/>
<gene>
    <name evidence="1" type="ORF">MRB53_027435</name>
</gene>
<accession>A0ACC2LL03</accession>
<name>A0ACC2LL03_PERAE</name>
<dbReference type="EMBL" id="CM056816">
    <property type="protein sequence ID" value="KAJ8634099.1"/>
    <property type="molecule type" value="Genomic_DNA"/>
</dbReference>